<dbReference type="InterPro" id="IPR049560">
    <property type="entry name" value="MeTrfase_RsmB-F_NOP2_cat"/>
</dbReference>
<feature type="binding site" evidence="11">
    <location>
        <position position="315"/>
    </location>
    <ligand>
        <name>S-adenosyl-L-methionine</name>
        <dbReference type="ChEBI" id="CHEBI:59789"/>
    </ligand>
</feature>
<evidence type="ECO:0000313" key="13">
    <source>
        <dbReference type="EMBL" id="CXI45577.1"/>
    </source>
</evidence>
<evidence type="ECO:0000256" key="4">
    <source>
        <dbReference type="ARBA" id="ARBA00022679"/>
    </source>
</evidence>
<evidence type="ECO:0000256" key="10">
    <source>
        <dbReference type="ARBA" id="ARBA00049302"/>
    </source>
</evidence>
<evidence type="ECO:0000256" key="11">
    <source>
        <dbReference type="PROSITE-ProRule" id="PRU01023"/>
    </source>
</evidence>
<comment type="subcellular location">
    <subcellularLocation>
        <location evidence="1">Mitochondrion</location>
    </subcellularLocation>
</comment>
<dbReference type="PANTHER" id="PTHR22808:SF3">
    <property type="entry name" value="5-METHYLCYTOSINE RRNA METHYLTRANSFERASE NSUN4"/>
    <property type="match status" value="1"/>
</dbReference>
<dbReference type="PROSITE" id="PS51686">
    <property type="entry name" value="SAM_MT_RSMB_NOP"/>
    <property type="match status" value="1"/>
</dbReference>
<dbReference type="GO" id="GO:0003723">
    <property type="term" value="F:RNA binding"/>
    <property type="evidence" value="ECO:0007669"/>
    <property type="project" value="UniProtKB-UniRule"/>
</dbReference>
<dbReference type="OrthoDB" id="427002at2759"/>
<evidence type="ECO:0000256" key="5">
    <source>
        <dbReference type="ARBA" id="ARBA00022691"/>
    </source>
</evidence>
<keyword evidence="6 11" id="KW-0694">RNA-binding</keyword>
<sequence>MKCSGKVGYFLNLKKEYGDRAEALMKKLEEGKAIQAAFINDFIKIDYINILKVLLYMIKDKKVKTSFGGLFVDEKYANLLTYSDTSQNNNNNISYEIITRNNCKHNENSNSIKFSSQLDCNVIVEYNTSKDNAKNGLYEKTESNLDYKKITISRSELLNIDGIIKYDGMIENVEKLAYYLNPCSFLSAYFLDVKKNENVLDMCASPGGKSLIIANKLFGFDISPLDRINSIDILNDKYIEINCCMNVLNYYKVNMKGCLVVNEYNKGRYERLKQVLYKHLPNDLIKSGNLHITNYNGLQLNSFIRFQKFHKILLDVPCSTDEHLIKKGTNDINKWTFNSIKNNSNIQYDLLVNSFYLLHKNGVIIYSTCALSHYENDYNIEKFIKKFKKEVQILDFLEDEYERVYKEEIMHNHPIENDSHISCHCKMGTPESCTYHNNPNVSCTNAKNFSEFKKNTSFLKFFEKTKYGYISLPDKSPFGILYICKIKKI</sequence>
<evidence type="ECO:0000313" key="22">
    <source>
        <dbReference type="Proteomes" id="UP000516480"/>
    </source>
</evidence>
<name>A0A0Y9WT13_PLABE</name>
<dbReference type="OMA" id="MKCSGKV"/>
<dbReference type="VEuPathDB" id="PlasmoDB:PBANKA_0936600"/>
<evidence type="ECO:0000313" key="20">
    <source>
        <dbReference type="Proteomes" id="UP000219974"/>
    </source>
</evidence>
<keyword evidence="4 11" id="KW-0808">Transferase</keyword>
<dbReference type="EMBL" id="LT608273">
    <property type="protein sequence ID" value="SCO60545.1"/>
    <property type="molecule type" value="Genomic_DNA"/>
</dbReference>
<evidence type="ECO:0000313" key="19">
    <source>
        <dbReference type="Proteomes" id="UP000219860"/>
    </source>
</evidence>
<dbReference type="EMBL" id="LT608257">
    <property type="protein sequence ID" value="SCO62301.1"/>
    <property type="molecule type" value="Genomic_DNA"/>
</dbReference>
<dbReference type="SUPFAM" id="SSF53335">
    <property type="entry name" value="S-adenosyl-L-methionine-dependent methyltransferases"/>
    <property type="match status" value="1"/>
</dbReference>
<gene>
    <name evidence="13" type="ORF">PBK173_000216800</name>
    <name evidence="15" type="ORF">PBNK65E_000209100</name>
    <name evidence="14" type="ORF">PBNK65NY_000208100</name>
    <name evidence="17" type="ORF">PBSP11A_000208000</name>
    <name evidence="16" type="ORF">PBSP11RLL_000207900</name>
</gene>
<evidence type="ECO:0000259" key="12">
    <source>
        <dbReference type="PROSITE" id="PS51686"/>
    </source>
</evidence>
<dbReference type="Proteomes" id="UP000220214">
    <property type="component" value="Chromosome 9"/>
</dbReference>
<dbReference type="InterPro" id="IPR023267">
    <property type="entry name" value="RCMT"/>
</dbReference>
<dbReference type="Pfam" id="PF01189">
    <property type="entry name" value="Methyltr_RsmB-F"/>
    <property type="match status" value="1"/>
</dbReference>
<evidence type="ECO:0000256" key="8">
    <source>
        <dbReference type="ARBA" id="ARBA00023128"/>
    </source>
</evidence>
<dbReference type="GO" id="GO:0031167">
    <property type="term" value="P:rRNA methylation"/>
    <property type="evidence" value="ECO:0007669"/>
    <property type="project" value="TreeGrafter"/>
</dbReference>
<feature type="binding site" evidence="11">
    <location>
        <position position="263"/>
    </location>
    <ligand>
        <name>S-adenosyl-L-methionine</name>
        <dbReference type="ChEBI" id="CHEBI:59789"/>
    </ligand>
</feature>
<organism evidence="13 18">
    <name type="scientific">Plasmodium berghei</name>
    <dbReference type="NCBI Taxonomy" id="5821"/>
    <lineage>
        <taxon>Eukaryota</taxon>
        <taxon>Sar</taxon>
        <taxon>Alveolata</taxon>
        <taxon>Apicomplexa</taxon>
        <taxon>Aconoidasida</taxon>
        <taxon>Haemosporida</taxon>
        <taxon>Plasmodiidae</taxon>
        <taxon>Plasmodium</taxon>
        <taxon>Plasmodium (Vinckeia)</taxon>
    </lineage>
</organism>
<evidence type="ECO:0000256" key="3">
    <source>
        <dbReference type="ARBA" id="ARBA00022603"/>
    </source>
</evidence>
<dbReference type="GO" id="GO:0005762">
    <property type="term" value="C:mitochondrial large ribosomal subunit"/>
    <property type="evidence" value="ECO:0007669"/>
    <property type="project" value="TreeGrafter"/>
</dbReference>
<dbReference type="GO" id="GO:0008173">
    <property type="term" value="F:RNA methyltransferase activity"/>
    <property type="evidence" value="ECO:0007669"/>
    <property type="project" value="InterPro"/>
</dbReference>
<evidence type="ECO:0000256" key="1">
    <source>
        <dbReference type="ARBA" id="ARBA00004173"/>
    </source>
</evidence>
<comment type="catalytic activity">
    <reaction evidence="10">
        <text>a cytidine in rRNA + S-adenosyl-L-methionine = a 5-methylcytidine in rRNA + S-adenosyl-L-homocysteine + H(+)</text>
        <dbReference type="Rhea" id="RHEA:61484"/>
        <dbReference type="Rhea" id="RHEA-COMP:15836"/>
        <dbReference type="Rhea" id="RHEA-COMP:15837"/>
        <dbReference type="ChEBI" id="CHEBI:15378"/>
        <dbReference type="ChEBI" id="CHEBI:57856"/>
        <dbReference type="ChEBI" id="CHEBI:59789"/>
        <dbReference type="ChEBI" id="CHEBI:74483"/>
        <dbReference type="ChEBI" id="CHEBI:82748"/>
    </reaction>
</comment>
<keyword evidence="7" id="KW-0809">Transit peptide</keyword>
<dbReference type="Proteomes" id="UP000219860">
    <property type="component" value="Chromosome 9"/>
</dbReference>
<dbReference type="InterPro" id="IPR029063">
    <property type="entry name" value="SAM-dependent_MTases_sf"/>
</dbReference>
<feature type="domain" description="SAM-dependent MTase RsmB/NOP-type" evidence="12">
    <location>
        <begin position="112"/>
        <end position="430"/>
    </location>
</feature>
<keyword evidence="5 11" id="KW-0949">S-adenosyl-L-methionine</keyword>
<keyword evidence="8" id="KW-0496">Mitochondrion</keyword>
<dbReference type="EMBL" id="LT160029">
    <property type="protein sequence ID" value="CXI45577.1"/>
    <property type="molecule type" value="Genomic_DNA"/>
</dbReference>
<evidence type="ECO:0000256" key="9">
    <source>
        <dbReference type="ARBA" id="ARBA00042050"/>
    </source>
</evidence>
<dbReference type="Proteomes" id="UP000219974">
    <property type="component" value="Chromosome 9"/>
</dbReference>
<comment type="caution">
    <text evidence="11">Lacks conserved residue(s) required for the propagation of feature annotation.</text>
</comment>
<feature type="active site" description="Nucleophile" evidence="11">
    <location>
        <position position="369"/>
    </location>
</feature>
<comment type="similarity">
    <text evidence="11">Belongs to the class I-like SAM-binding methyltransferase superfamily. RsmB/NOP family.</text>
</comment>
<proteinExistence type="inferred from homology"/>
<evidence type="ECO:0000256" key="2">
    <source>
        <dbReference type="ARBA" id="ARBA00022552"/>
    </source>
</evidence>
<dbReference type="Proteomes" id="UP000069549">
    <property type="component" value="Chromosome 9"/>
</dbReference>
<evidence type="ECO:0000256" key="7">
    <source>
        <dbReference type="ARBA" id="ARBA00022946"/>
    </source>
</evidence>
<evidence type="ECO:0000313" key="16">
    <source>
        <dbReference type="EMBL" id="SCO60545.1"/>
    </source>
</evidence>
<dbReference type="InterPro" id="IPR001678">
    <property type="entry name" value="MeTrfase_RsmB-F_NOP2_dom"/>
</dbReference>
<dbReference type="PRINTS" id="PR02008">
    <property type="entry name" value="RCMTFAMILY"/>
</dbReference>
<keyword evidence="3 11" id="KW-0489">Methyltransferase</keyword>
<dbReference type="Gene3D" id="3.40.50.150">
    <property type="entry name" value="Vaccinia Virus protein VP39"/>
    <property type="match status" value="1"/>
</dbReference>
<evidence type="ECO:0000313" key="18">
    <source>
        <dbReference type="Proteomes" id="UP000069549"/>
    </source>
</evidence>
<dbReference type="EMBL" id="LT608145">
    <property type="protein sequence ID" value="SCM22690.1"/>
    <property type="molecule type" value="Genomic_DNA"/>
</dbReference>
<evidence type="ECO:0000313" key="21">
    <source>
        <dbReference type="Proteomes" id="UP000220214"/>
    </source>
</evidence>
<reference evidence="13 18" key="1">
    <citation type="submission" date="2016-02" db="EMBL/GenBank/DDBJ databases">
        <authorList>
            <consortium name="Pathogen Informatics"/>
        </authorList>
    </citation>
    <scope>NUCLEOTIDE SEQUENCE [LARGE SCALE GENOMIC DNA]</scope>
    <source>
        <strain evidence="13 18">K173</strain>
        <strain evidence="14 22">NK65 ny</strain>
        <strain evidence="15 21">NK65e</strain>
        <strain evidence="17 19">SP11 Antwerpcl1</strain>
        <strain evidence="16 20">SP11 RLL</strain>
    </source>
</reference>
<dbReference type="AlphaFoldDB" id="A0A0Y9WT13"/>
<dbReference type="EMBL" id="LT614635">
    <property type="protein sequence ID" value="SCN25599.1"/>
    <property type="molecule type" value="Genomic_DNA"/>
</dbReference>
<dbReference type="Proteomes" id="UP000516480">
    <property type="component" value="Chromosome 9"/>
</dbReference>
<dbReference type="PANTHER" id="PTHR22808">
    <property type="entry name" value="NCL1 YEAST -RELATED NOL1/NOP2/FMU SUN DOMAIN-CONTAINING"/>
    <property type="match status" value="1"/>
</dbReference>
<evidence type="ECO:0000313" key="14">
    <source>
        <dbReference type="EMBL" id="SCM22690.1"/>
    </source>
</evidence>
<evidence type="ECO:0000313" key="15">
    <source>
        <dbReference type="EMBL" id="SCN25599.1"/>
    </source>
</evidence>
<accession>A0A0Y9WT13</accession>
<protein>
    <recommendedName>
        <fullName evidence="9">NOL1/NOP2/Sun domain family member 4</fullName>
    </recommendedName>
</protein>
<keyword evidence="2" id="KW-0698">rRNA processing</keyword>
<evidence type="ECO:0000256" key="6">
    <source>
        <dbReference type="ARBA" id="ARBA00022884"/>
    </source>
</evidence>
<evidence type="ECO:0000313" key="17">
    <source>
        <dbReference type="EMBL" id="SCO62301.1"/>
    </source>
</evidence>